<reference evidence="1" key="1">
    <citation type="submission" date="2022-06" db="EMBL/GenBank/DDBJ databases">
        <title>Draft genome sequences of Pragia fontium str. JCM24417.</title>
        <authorList>
            <person name="Wakabayashi Y."/>
            <person name="Kojima K."/>
        </authorList>
    </citation>
    <scope>NUCLEOTIDE SEQUENCE</scope>
    <source>
        <strain evidence="1">JCM 24417</strain>
    </source>
</reference>
<gene>
    <name evidence="1" type="ORF">SOASR032_05270</name>
</gene>
<proteinExistence type="predicted"/>
<evidence type="ECO:0000313" key="1">
    <source>
        <dbReference type="EMBL" id="GKX61958.1"/>
    </source>
</evidence>
<keyword evidence="2" id="KW-1185">Reference proteome</keyword>
<comment type="caution">
    <text evidence="1">The sequence shown here is derived from an EMBL/GenBank/DDBJ whole genome shotgun (WGS) entry which is preliminary data.</text>
</comment>
<protein>
    <submittedName>
        <fullName evidence="1">Uncharacterized protein</fullName>
    </submittedName>
</protein>
<name>A0ABQ5LHD2_9GAMM</name>
<organism evidence="1 2">
    <name type="scientific">Pragia fontium</name>
    <dbReference type="NCBI Taxonomy" id="82985"/>
    <lineage>
        <taxon>Bacteria</taxon>
        <taxon>Pseudomonadati</taxon>
        <taxon>Pseudomonadota</taxon>
        <taxon>Gammaproteobacteria</taxon>
        <taxon>Enterobacterales</taxon>
        <taxon>Budviciaceae</taxon>
        <taxon>Pragia</taxon>
    </lineage>
</organism>
<accession>A0ABQ5LHD2</accession>
<dbReference type="Proteomes" id="UP001059610">
    <property type="component" value="Unassembled WGS sequence"/>
</dbReference>
<sequence length="74" mass="8519">MNIMSIETLQFMQDEIRRLIGKAVCRLNTQGANISREAIISTLEDLINETDDTKKQREIQEAINMFITTNGKFN</sequence>
<dbReference type="EMBL" id="BRLJ01000001">
    <property type="protein sequence ID" value="GKX61958.1"/>
    <property type="molecule type" value="Genomic_DNA"/>
</dbReference>
<evidence type="ECO:0000313" key="2">
    <source>
        <dbReference type="Proteomes" id="UP001059610"/>
    </source>
</evidence>